<evidence type="ECO:0000313" key="3">
    <source>
        <dbReference type="Proteomes" id="UP000242287"/>
    </source>
</evidence>
<dbReference type="AlphaFoldDB" id="A0A2A9NJT7"/>
<feature type="compositionally biased region" description="Polar residues" evidence="1">
    <location>
        <begin position="7"/>
        <end position="19"/>
    </location>
</feature>
<dbReference type="EMBL" id="KZ301990">
    <property type="protein sequence ID" value="PFH51245.1"/>
    <property type="molecule type" value="Genomic_DNA"/>
</dbReference>
<gene>
    <name evidence="2" type="ORF">AMATHDRAFT_3239</name>
</gene>
<name>A0A2A9NJT7_9AGAR</name>
<feature type="region of interest" description="Disordered" evidence="1">
    <location>
        <begin position="1"/>
        <end position="25"/>
    </location>
</feature>
<proteinExistence type="predicted"/>
<evidence type="ECO:0000313" key="2">
    <source>
        <dbReference type="EMBL" id="PFH51245.1"/>
    </source>
</evidence>
<dbReference type="Proteomes" id="UP000242287">
    <property type="component" value="Unassembled WGS sequence"/>
</dbReference>
<accession>A0A2A9NJT7</accession>
<sequence length="141" mass="15706">MPAKLPNANSTFGRQAQRQSEPRPKLVSLTSNKRCVLVLAFITLSGMCWHTQRKVAEPAASRRCVDTSIRHHEDWVGVNGTHHVAALAPAVLAEVRSPVVPLLCWSASYLAAESAAWCLLFWQLLPLPPQGCWQFGFREDF</sequence>
<evidence type="ECO:0000256" key="1">
    <source>
        <dbReference type="SAM" id="MobiDB-lite"/>
    </source>
</evidence>
<organism evidence="2 3">
    <name type="scientific">Amanita thiersii Skay4041</name>
    <dbReference type="NCBI Taxonomy" id="703135"/>
    <lineage>
        <taxon>Eukaryota</taxon>
        <taxon>Fungi</taxon>
        <taxon>Dikarya</taxon>
        <taxon>Basidiomycota</taxon>
        <taxon>Agaricomycotina</taxon>
        <taxon>Agaricomycetes</taxon>
        <taxon>Agaricomycetidae</taxon>
        <taxon>Agaricales</taxon>
        <taxon>Pluteineae</taxon>
        <taxon>Amanitaceae</taxon>
        <taxon>Amanita</taxon>
    </lineage>
</organism>
<keyword evidence="3" id="KW-1185">Reference proteome</keyword>
<reference evidence="2 3" key="1">
    <citation type="submission" date="2014-02" db="EMBL/GenBank/DDBJ databases">
        <title>Transposable element dynamics among asymbiotic and ectomycorrhizal Amanita fungi.</title>
        <authorList>
            <consortium name="DOE Joint Genome Institute"/>
            <person name="Hess J."/>
            <person name="Skrede I."/>
            <person name="Wolfe B."/>
            <person name="LaButti K."/>
            <person name="Ohm R.A."/>
            <person name="Grigoriev I.V."/>
            <person name="Pringle A."/>
        </authorList>
    </citation>
    <scope>NUCLEOTIDE SEQUENCE [LARGE SCALE GENOMIC DNA]</scope>
    <source>
        <strain evidence="2 3">SKay4041</strain>
    </source>
</reference>
<protein>
    <submittedName>
        <fullName evidence="2">Uncharacterized protein</fullName>
    </submittedName>
</protein>